<accession>A0A1L9UWV1</accession>
<feature type="compositionally biased region" description="Basic and acidic residues" evidence="1">
    <location>
        <begin position="326"/>
        <end position="335"/>
    </location>
</feature>
<feature type="region of interest" description="Disordered" evidence="1">
    <location>
        <begin position="89"/>
        <end position="114"/>
    </location>
</feature>
<gene>
    <name evidence="2" type="ORF">ASPBRDRAFT_38474</name>
</gene>
<dbReference type="Proteomes" id="UP000184499">
    <property type="component" value="Unassembled WGS sequence"/>
</dbReference>
<dbReference type="GeneID" id="93576435"/>
<reference evidence="3" key="1">
    <citation type="journal article" date="2017" name="Genome Biol.">
        <title>Comparative genomics reveals high biological diversity and specific adaptations in the industrially and medically important fungal genus Aspergillus.</title>
        <authorList>
            <person name="de Vries R.P."/>
            <person name="Riley R."/>
            <person name="Wiebenga A."/>
            <person name="Aguilar-Osorio G."/>
            <person name="Amillis S."/>
            <person name="Uchima C.A."/>
            <person name="Anderluh G."/>
            <person name="Asadollahi M."/>
            <person name="Askin M."/>
            <person name="Barry K."/>
            <person name="Battaglia E."/>
            <person name="Bayram O."/>
            <person name="Benocci T."/>
            <person name="Braus-Stromeyer S.A."/>
            <person name="Caldana C."/>
            <person name="Canovas D."/>
            <person name="Cerqueira G.C."/>
            <person name="Chen F."/>
            <person name="Chen W."/>
            <person name="Choi C."/>
            <person name="Clum A."/>
            <person name="Dos Santos R.A."/>
            <person name="Damasio A.R."/>
            <person name="Diallinas G."/>
            <person name="Emri T."/>
            <person name="Fekete E."/>
            <person name="Flipphi M."/>
            <person name="Freyberg S."/>
            <person name="Gallo A."/>
            <person name="Gournas C."/>
            <person name="Habgood R."/>
            <person name="Hainaut M."/>
            <person name="Harispe M.L."/>
            <person name="Henrissat B."/>
            <person name="Hilden K.S."/>
            <person name="Hope R."/>
            <person name="Hossain A."/>
            <person name="Karabika E."/>
            <person name="Karaffa L."/>
            <person name="Karanyi Z."/>
            <person name="Krasevec N."/>
            <person name="Kuo A."/>
            <person name="Kusch H."/>
            <person name="LaButti K."/>
            <person name="Lagendijk E.L."/>
            <person name="Lapidus A."/>
            <person name="Levasseur A."/>
            <person name="Lindquist E."/>
            <person name="Lipzen A."/>
            <person name="Logrieco A.F."/>
            <person name="MacCabe A."/>
            <person name="Maekelae M.R."/>
            <person name="Malavazi I."/>
            <person name="Melin P."/>
            <person name="Meyer V."/>
            <person name="Mielnichuk N."/>
            <person name="Miskei M."/>
            <person name="Molnar A.P."/>
            <person name="Mule G."/>
            <person name="Ngan C.Y."/>
            <person name="Orejas M."/>
            <person name="Orosz E."/>
            <person name="Ouedraogo J.P."/>
            <person name="Overkamp K.M."/>
            <person name="Park H.-S."/>
            <person name="Perrone G."/>
            <person name="Piumi F."/>
            <person name="Punt P.J."/>
            <person name="Ram A.F."/>
            <person name="Ramon A."/>
            <person name="Rauscher S."/>
            <person name="Record E."/>
            <person name="Riano-Pachon D.M."/>
            <person name="Robert V."/>
            <person name="Roehrig J."/>
            <person name="Ruller R."/>
            <person name="Salamov A."/>
            <person name="Salih N.S."/>
            <person name="Samson R.A."/>
            <person name="Sandor E."/>
            <person name="Sanguinetti M."/>
            <person name="Schuetze T."/>
            <person name="Sepcic K."/>
            <person name="Shelest E."/>
            <person name="Sherlock G."/>
            <person name="Sophianopoulou V."/>
            <person name="Squina F.M."/>
            <person name="Sun H."/>
            <person name="Susca A."/>
            <person name="Todd R.B."/>
            <person name="Tsang A."/>
            <person name="Unkles S.E."/>
            <person name="van de Wiele N."/>
            <person name="van Rossen-Uffink D."/>
            <person name="Oliveira J.V."/>
            <person name="Vesth T.C."/>
            <person name="Visser J."/>
            <person name="Yu J.-H."/>
            <person name="Zhou M."/>
            <person name="Andersen M.R."/>
            <person name="Archer D.B."/>
            <person name="Baker S.E."/>
            <person name="Benoit I."/>
            <person name="Brakhage A.A."/>
            <person name="Braus G.H."/>
            <person name="Fischer R."/>
            <person name="Frisvad J.C."/>
            <person name="Goldman G.H."/>
            <person name="Houbraken J."/>
            <person name="Oakley B."/>
            <person name="Pocsi I."/>
            <person name="Scazzocchio C."/>
            <person name="Seiboth B."/>
            <person name="vanKuyk P.A."/>
            <person name="Wortman J."/>
            <person name="Dyer P.S."/>
            <person name="Grigoriev I.V."/>
        </authorList>
    </citation>
    <scope>NUCLEOTIDE SEQUENCE [LARGE SCALE GENOMIC DNA]</scope>
    <source>
        <strain evidence="3">CBS 101740 / IMI 381727 / IBT 21946</strain>
    </source>
</reference>
<dbReference type="OMA" id="MLWRWSH"/>
<feature type="compositionally biased region" description="Acidic residues" evidence="1">
    <location>
        <begin position="223"/>
        <end position="235"/>
    </location>
</feature>
<dbReference type="AlphaFoldDB" id="A0A1L9UWV1"/>
<dbReference type="OrthoDB" id="3439035at2759"/>
<dbReference type="EMBL" id="KV878680">
    <property type="protein sequence ID" value="OJJ76090.1"/>
    <property type="molecule type" value="Genomic_DNA"/>
</dbReference>
<feature type="region of interest" description="Disordered" evidence="1">
    <location>
        <begin position="128"/>
        <end position="156"/>
    </location>
</feature>
<sequence>MPATPERRSDRGALARRNREYPQDQQLSPLRRARYTRLTDNFDASFVPNTYEDYNSRQHRRNFSQTGSIRAAFDYTSRLGNMSDHEAAAYTHGTPNRNKRQSFDFTSPESNPPNELAEAYRQIDDAGSLADLDPDDEDFNLSLRDSRSRRSSSASRLRGDDLFAAADADFLNEISDDGLRRTLVDHVEDEKRLRRATSSRSPVLSNAGTPNPLTSENLQRREEEEEQQYMEEEENDGLKPSLNLPSTWGSRAAHRRDWLRKMTRRTELPENPAVRAREASPPKLKFDRDSHVNHTEPTNAESNTPADRPSNRYNRIPLSDAQNKLSEQKADKLTEGDPIPNTPIVVYKNSTFTKRSPTKRDSQDLLRKLSRTESPGQRNELKTPETQKYPERRIYDKTPVVTGAWIDTPVTERVERVNELPEHLSRDIVPSPPRNERFESSLVPSHTRQASQSHEFEERRLREEREKEKEQEEKKRKEEQDREQRQREERQKEEKQREEKERLDKEREKEKERKHAEKPDREKQETKTEQEQPRKASGKTKSKDKAPLVKPDLPKSALETVLKDYKDHKDSLDVGDDTIESLQDIIDGQPGELKTEAEDDAAYENEVLKKLELASTGDKETVDLDRLNEKLKSLADNIQKVKTGLDGLEVQVSRDADTLAAMPYPPKGKRSKQHVCETCNGEGDGRVYALVTLPRLWRRNPLSGRIHLTRLGWCSLILLLWFYSESTMCDFYCHPSISDTCQGNCLLPDAPRFPYVIPTMLWRWLHLSSIFTPLWTVAIALFRLTAQMLGFWDGYVEEEPTPVNLTGEIRIHGRTINIPTAEATSRGFFSPPKLWPDKGQPVVPQVVPELKVEVEDIPGRASSWGDDGSMDDDEFI</sequence>
<name>A0A1L9UWV1_ASPBC</name>
<dbReference type="RefSeq" id="XP_067483337.1">
    <property type="nucleotide sequence ID" value="XM_067623947.1"/>
</dbReference>
<evidence type="ECO:0000256" key="1">
    <source>
        <dbReference type="SAM" id="MobiDB-lite"/>
    </source>
</evidence>
<feature type="compositionally biased region" description="Polar residues" evidence="1">
    <location>
        <begin position="103"/>
        <end position="113"/>
    </location>
</feature>
<feature type="region of interest" description="Disordered" evidence="1">
    <location>
        <begin position="263"/>
        <end position="395"/>
    </location>
</feature>
<proteinExistence type="predicted"/>
<dbReference type="VEuPathDB" id="FungiDB:ASPBRDRAFT_38474"/>
<feature type="region of interest" description="Disordered" evidence="1">
    <location>
        <begin position="1"/>
        <end position="31"/>
    </location>
</feature>
<evidence type="ECO:0000313" key="3">
    <source>
        <dbReference type="Proteomes" id="UP000184499"/>
    </source>
</evidence>
<feature type="compositionally biased region" description="Basic and acidic residues" evidence="1">
    <location>
        <begin position="454"/>
        <end position="534"/>
    </location>
</feature>
<feature type="compositionally biased region" description="Basic and acidic residues" evidence="1">
    <location>
        <begin position="275"/>
        <end position="294"/>
    </location>
</feature>
<feature type="compositionally biased region" description="Basic and acidic residues" evidence="1">
    <location>
        <begin position="1"/>
        <end position="22"/>
    </location>
</feature>
<feature type="compositionally biased region" description="Basic and acidic residues" evidence="1">
    <location>
        <begin position="358"/>
        <end position="371"/>
    </location>
</feature>
<evidence type="ECO:0000313" key="2">
    <source>
        <dbReference type="EMBL" id="OJJ76090.1"/>
    </source>
</evidence>
<protein>
    <submittedName>
        <fullName evidence="2">Uncharacterized protein</fullName>
    </submittedName>
</protein>
<feature type="region of interest" description="Disordered" evidence="1">
    <location>
        <begin position="191"/>
        <end position="250"/>
    </location>
</feature>
<feature type="compositionally biased region" description="Polar residues" evidence="1">
    <location>
        <begin position="196"/>
        <end position="217"/>
    </location>
</feature>
<organism evidence="2 3">
    <name type="scientific">Aspergillus brasiliensis (strain CBS 101740 / IMI 381727 / IBT 21946)</name>
    <dbReference type="NCBI Taxonomy" id="767769"/>
    <lineage>
        <taxon>Eukaryota</taxon>
        <taxon>Fungi</taxon>
        <taxon>Dikarya</taxon>
        <taxon>Ascomycota</taxon>
        <taxon>Pezizomycotina</taxon>
        <taxon>Eurotiomycetes</taxon>
        <taxon>Eurotiomycetidae</taxon>
        <taxon>Eurotiales</taxon>
        <taxon>Aspergillaceae</taxon>
        <taxon>Aspergillus</taxon>
        <taxon>Aspergillus subgen. Circumdati</taxon>
    </lineage>
</organism>
<feature type="compositionally biased region" description="Basic and acidic residues" evidence="1">
    <location>
        <begin position="379"/>
        <end position="395"/>
    </location>
</feature>
<keyword evidence="3" id="KW-1185">Reference proteome</keyword>
<feature type="compositionally biased region" description="Polar residues" evidence="1">
    <location>
        <begin position="295"/>
        <end position="305"/>
    </location>
</feature>
<feature type="region of interest" description="Disordered" evidence="1">
    <location>
        <begin position="424"/>
        <end position="556"/>
    </location>
</feature>
<feature type="compositionally biased region" description="Polar residues" evidence="1">
    <location>
        <begin position="442"/>
        <end position="453"/>
    </location>
</feature>
<dbReference type="STRING" id="767769.A0A1L9UWV1"/>